<dbReference type="Proteomes" id="UP000076842">
    <property type="component" value="Unassembled WGS sequence"/>
</dbReference>
<evidence type="ECO:0000313" key="2">
    <source>
        <dbReference type="Proteomes" id="UP000076842"/>
    </source>
</evidence>
<proteinExistence type="predicted"/>
<keyword evidence="2" id="KW-1185">Reference proteome</keyword>
<dbReference type="OrthoDB" id="3354475at2759"/>
<dbReference type="AlphaFoldDB" id="A0A166LBS1"/>
<sequence>MTRVPRRRKHSSWLQCQGVQLAGWQYAVFPQGTDTCSLTRCPHPSLPPSVPPPPTPPATFESLSHMHRALCVLDLLHIIYECEGGRDCIRTLASTCHELADLCGPLLWAECNLQDIARLARLLEPGNPTHRGRILQPVLRPPLSPTLRTIFRTRLGWVRSLRAYPAAHASEKSICDCADALKYIAAENVVRREGGERKALLPLCHRVEYSPRGAMPLAGLHAVLDAAPTLSRLFLQVPEDGGVSGVADLEALAAVIRRLPLCRQLRELAVELHCPLTGDPLGVLQDAIQAAAPKLDQVHTVTFYCAEGGDRLLEGLALSPSLHALRTRLGRPPRQLDGSPAGVWVGLRTLSLCHIKDLTEGHLAFLRSVSAPALATIELQGELGQGHLVEVSRLVTSRWSNTMKRFQAIVTVEAEPSLVDVWEVVEPLSNCLLLEDVALTSPNPTALDDAQVRALSLAWPRLRSIHIFPTLRLSVAHQQPPKATRASLIALAANCRALISIGLSLNLEIAVPVPHPLPVSWTVTWLALPNSINGNSRETMQFYLSLFPALKDLQDEPRAVRAQRAFSAREAAEFDGQVPFCNLAPLLGSSYVQPVPIHSPWAIVPRDLVMNMMHSRV</sequence>
<dbReference type="InterPro" id="IPR032675">
    <property type="entry name" value="LRR_dom_sf"/>
</dbReference>
<dbReference type="InParanoid" id="A0A166LBS1"/>
<protein>
    <submittedName>
        <fullName evidence="1">Uncharacterized protein</fullName>
    </submittedName>
</protein>
<dbReference type="EMBL" id="KV424341">
    <property type="protein sequence ID" value="KZT46450.1"/>
    <property type="molecule type" value="Genomic_DNA"/>
</dbReference>
<accession>A0A166LBS1</accession>
<name>A0A166LBS1_9BASI</name>
<evidence type="ECO:0000313" key="1">
    <source>
        <dbReference type="EMBL" id="KZT46450.1"/>
    </source>
</evidence>
<dbReference type="Gene3D" id="3.80.10.10">
    <property type="entry name" value="Ribonuclease Inhibitor"/>
    <property type="match status" value="1"/>
</dbReference>
<reference evidence="1 2" key="1">
    <citation type="journal article" date="2016" name="Mol. Biol. Evol.">
        <title>Comparative Genomics of Early-Diverging Mushroom-Forming Fungi Provides Insights into the Origins of Lignocellulose Decay Capabilities.</title>
        <authorList>
            <person name="Nagy L.G."/>
            <person name="Riley R."/>
            <person name="Tritt A."/>
            <person name="Adam C."/>
            <person name="Daum C."/>
            <person name="Floudas D."/>
            <person name="Sun H."/>
            <person name="Yadav J.S."/>
            <person name="Pangilinan J."/>
            <person name="Larsson K.H."/>
            <person name="Matsuura K."/>
            <person name="Barry K."/>
            <person name="Labutti K."/>
            <person name="Kuo R."/>
            <person name="Ohm R.A."/>
            <person name="Bhattacharya S.S."/>
            <person name="Shirouzu T."/>
            <person name="Yoshinaga Y."/>
            <person name="Martin F.M."/>
            <person name="Grigoriev I.V."/>
            <person name="Hibbett D.S."/>
        </authorList>
    </citation>
    <scope>NUCLEOTIDE SEQUENCE [LARGE SCALE GENOMIC DNA]</scope>
    <source>
        <strain evidence="1 2">HHB12733</strain>
    </source>
</reference>
<organism evidence="1 2">
    <name type="scientific">Calocera cornea HHB12733</name>
    <dbReference type="NCBI Taxonomy" id="1353952"/>
    <lineage>
        <taxon>Eukaryota</taxon>
        <taxon>Fungi</taxon>
        <taxon>Dikarya</taxon>
        <taxon>Basidiomycota</taxon>
        <taxon>Agaricomycotina</taxon>
        <taxon>Dacrymycetes</taxon>
        <taxon>Dacrymycetales</taxon>
        <taxon>Dacrymycetaceae</taxon>
        <taxon>Calocera</taxon>
    </lineage>
</organism>
<gene>
    <name evidence="1" type="ORF">CALCODRAFT_522148</name>
</gene>